<sequence length="170" mass="18734">MDTDAKKTVRDRSLMDMALHRLKATLGSDNDLCDKTPRLKVLPRLETLDVQLRPSACASHPSLLLITPLGSAWTEREYEQIVNNFLSDVSFKALLERSNLDLQSSVEKRMASQGVSPIMIDRVKGCIKTGIKITALTYSFLSPAAQEAIATYASYVISIDDLTSELASAE</sequence>
<reference evidence="1 2" key="1">
    <citation type="journal article" date="2016" name="Front. Microbiol.">
        <title>Genome and transcriptome sequences reveal the specific parasitism of the nematophagous Purpureocillium lilacinum 36-1.</title>
        <authorList>
            <person name="Xie J."/>
            <person name="Li S."/>
            <person name="Mo C."/>
            <person name="Xiao X."/>
            <person name="Peng D."/>
            <person name="Wang G."/>
            <person name="Xiao Y."/>
        </authorList>
    </citation>
    <scope>NUCLEOTIDE SEQUENCE [LARGE SCALE GENOMIC DNA]</scope>
    <source>
        <strain evidence="1 2">36-1</strain>
    </source>
</reference>
<dbReference type="Gene3D" id="1.10.600.10">
    <property type="entry name" value="Farnesyl Diphosphate Synthase"/>
    <property type="match status" value="1"/>
</dbReference>
<proteinExistence type="predicted"/>
<dbReference type="InterPro" id="IPR008949">
    <property type="entry name" value="Isoprenoid_synthase_dom_sf"/>
</dbReference>
<evidence type="ECO:0000313" key="2">
    <source>
        <dbReference type="Proteomes" id="UP000245956"/>
    </source>
</evidence>
<evidence type="ECO:0000313" key="1">
    <source>
        <dbReference type="EMBL" id="PWI64530.1"/>
    </source>
</evidence>
<name>A0A2U3DQK3_PURLI</name>
<gene>
    <name evidence="1" type="ORF">PCL_09579</name>
</gene>
<protein>
    <submittedName>
        <fullName evidence="1">Uncharacterized protein</fullName>
    </submittedName>
</protein>
<dbReference type="EMBL" id="LCWV01000056">
    <property type="protein sequence ID" value="PWI64530.1"/>
    <property type="molecule type" value="Genomic_DNA"/>
</dbReference>
<organism evidence="1 2">
    <name type="scientific">Purpureocillium lilacinum</name>
    <name type="common">Paecilomyces lilacinus</name>
    <dbReference type="NCBI Taxonomy" id="33203"/>
    <lineage>
        <taxon>Eukaryota</taxon>
        <taxon>Fungi</taxon>
        <taxon>Dikarya</taxon>
        <taxon>Ascomycota</taxon>
        <taxon>Pezizomycotina</taxon>
        <taxon>Sordariomycetes</taxon>
        <taxon>Hypocreomycetidae</taxon>
        <taxon>Hypocreales</taxon>
        <taxon>Ophiocordycipitaceae</taxon>
        <taxon>Purpureocillium</taxon>
    </lineage>
</organism>
<dbReference type="Proteomes" id="UP000245956">
    <property type="component" value="Unassembled WGS sequence"/>
</dbReference>
<accession>A0A2U3DQK3</accession>
<comment type="caution">
    <text evidence="1">The sequence shown here is derived from an EMBL/GenBank/DDBJ whole genome shotgun (WGS) entry which is preliminary data.</text>
</comment>
<dbReference type="AlphaFoldDB" id="A0A2U3DQK3"/>